<feature type="region of interest" description="Disordered" evidence="1">
    <location>
        <begin position="116"/>
        <end position="146"/>
    </location>
</feature>
<dbReference type="InterPro" id="IPR029052">
    <property type="entry name" value="Metallo-depent_PP-like"/>
</dbReference>
<feature type="domain" description="Calcineurin-like phosphoesterase" evidence="2">
    <location>
        <begin position="18"/>
        <end position="164"/>
    </location>
</feature>
<dbReference type="EMBL" id="JBAHYK010000528">
    <property type="protein sequence ID" value="KAL0573214.1"/>
    <property type="molecule type" value="Genomic_DNA"/>
</dbReference>
<comment type="caution">
    <text evidence="3">The sequence shown here is derived from an EMBL/GenBank/DDBJ whole genome shotgun (WGS) entry which is preliminary data.</text>
</comment>
<dbReference type="Proteomes" id="UP001465976">
    <property type="component" value="Unassembled WGS sequence"/>
</dbReference>
<dbReference type="PANTHER" id="PTHR46546:SF4">
    <property type="entry name" value="SHEWANELLA-LIKE PROTEIN PHOSPHATASE 1"/>
    <property type="match status" value="1"/>
</dbReference>
<evidence type="ECO:0000259" key="2">
    <source>
        <dbReference type="Pfam" id="PF00149"/>
    </source>
</evidence>
<gene>
    <name evidence="3" type="ORF">V5O48_008734</name>
</gene>
<protein>
    <recommendedName>
        <fullName evidence="2">Calcineurin-like phosphoesterase domain-containing protein</fullName>
    </recommendedName>
</protein>
<dbReference type="InterPro" id="IPR004843">
    <property type="entry name" value="Calcineurin-like_PHP"/>
</dbReference>
<dbReference type="Gene3D" id="3.60.21.10">
    <property type="match status" value="1"/>
</dbReference>
<dbReference type="PANTHER" id="PTHR46546">
    <property type="entry name" value="SHEWANELLA-LIKE PROTEIN PHOSPHATASE 1"/>
    <property type="match status" value="1"/>
</dbReference>
<accession>A0ABR3FDL5</accession>
<dbReference type="SUPFAM" id="SSF56300">
    <property type="entry name" value="Metallo-dependent phosphatases"/>
    <property type="match status" value="1"/>
</dbReference>
<sequence>MRVLQFSGVIDEFGNWTGNADFLVQTGDIIDRGDDTIKLFSLMDKLREQASKTGGVVLSHLGNHEWMNAIGDWRYVYPSEIETFGSVAARQKMLATGRIGRSWAANYTVASRLPLHPSLGEPNTPYPPPHLFAKEEGEDEEDEGPLSHSAISFVHGGLSPTYEQLTPFPTKINELGTTLLRKLQRRVQPPPHPPNPYPGLPAGTTHEEAALYDANGPLWYRGWALESDDKVCKDVDEVLKKTGTRRMVMGHTPDFHGIVSRCDGKIIIIDTGISHAYGGALSALSVHYTLTPIEQQEGEDTPKWIEKEVVSALYVDRQETITIDEREIVGDFAGY</sequence>
<reference evidence="3 4" key="1">
    <citation type="submission" date="2024-02" db="EMBL/GenBank/DDBJ databases">
        <title>A draft genome for the cacao thread blight pathogen Marasmius crinis-equi.</title>
        <authorList>
            <person name="Cohen S.P."/>
            <person name="Baruah I.K."/>
            <person name="Amoako-Attah I."/>
            <person name="Bukari Y."/>
            <person name="Meinhardt L.W."/>
            <person name="Bailey B.A."/>
        </authorList>
    </citation>
    <scope>NUCLEOTIDE SEQUENCE [LARGE SCALE GENOMIC DNA]</scope>
    <source>
        <strain evidence="3 4">GH-76</strain>
    </source>
</reference>
<evidence type="ECO:0000313" key="3">
    <source>
        <dbReference type="EMBL" id="KAL0573214.1"/>
    </source>
</evidence>
<evidence type="ECO:0000256" key="1">
    <source>
        <dbReference type="SAM" id="MobiDB-lite"/>
    </source>
</evidence>
<evidence type="ECO:0000313" key="4">
    <source>
        <dbReference type="Proteomes" id="UP001465976"/>
    </source>
</evidence>
<organism evidence="3 4">
    <name type="scientific">Marasmius crinis-equi</name>
    <dbReference type="NCBI Taxonomy" id="585013"/>
    <lineage>
        <taxon>Eukaryota</taxon>
        <taxon>Fungi</taxon>
        <taxon>Dikarya</taxon>
        <taxon>Basidiomycota</taxon>
        <taxon>Agaricomycotina</taxon>
        <taxon>Agaricomycetes</taxon>
        <taxon>Agaricomycetidae</taxon>
        <taxon>Agaricales</taxon>
        <taxon>Marasmiineae</taxon>
        <taxon>Marasmiaceae</taxon>
        <taxon>Marasmius</taxon>
    </lineage>
</organism>
<proteinExistence type="predicted"/>
<name>A0ABR3FDL5_9AGAR</name>
<keyword evidence="4" id="KW-1185">Reference proteome</keyword>
<dbReference type="Pfam" id="PF00149">
    <property type="entry name" value="Metallophos"/>
    <property type="match status" value="1"/>
</dbReference>